<evidence type="ECO:0000256" key="2">
    <source>
        <dbReference type="ARBA" id="ARBA00022679"/>
    </source>
</evidence>
<keyword evidence="4" id="KW-0479">Metal-binding</keyword>
<dbReference type="PANTHER" id="PTHR11085">
    <property type="entry name" value="NAD-DEPENDENT PROTEIN DEACYLASE SIRTUIN-5, MITOCHONDRIAL-RELATED"/>
    <property type="match status" value="1"/>
</dbReference>
<dbReference type="InterPro" id="IPR050134">
    <property type="entry name" value="NAD-dep_sirtuin_deacylases"/>
</dbReference>
<feature type="binding site" evidence="4">
    <location>
        <position position="5"/>
    </location>
    <ligand>
        <name>Zn(2+)</name>
        <dbReference type="ChEBI" id="CHEBI:29105"/>
    </ligand>
</feature>
<evidence type="ECO:0000313" key="7">
    <source>
        <dbReference type="Proteomes" id="UP000254343"/>
    </source>
</evidence>
<evidence type="ECO:0000256" key="1">
    <source>
        <dbReference type="ARBA" id="ARBA00012928"/>
    </source>
</evidence>
<gene>
    <name evidence="6" type="primary">cobB_2</name>
    <name evidence="6" type="ORF">NCTC12722_03164</name>
</gene>
<dbReference type="EMBL" id="UIGB01000001">
    <property type="protein sequence ID" value="SUU85946.1"/>
    <property type="molecule type" value="Genomic_DNA"/>
</dbReference>
<keyword evidence="6" id="KW-0378">Hydrolase</keyword>
<dbReference type="InterPro" id="IPR003000">
    <property type="entry name" value="Sirtuin"/>
</dbReference>
<dbReference type="SUPFAM" id="SSF52467">
    <property type="entry name" value="DHS-like NAD/FAD-binding domain"/>
    <property type="match status" value="1"/>
</dbReference>
<feature type="binding site" evidence="4">
    <location>
        <position position="8"/>
    </location>
    <ligand>
        <name>Zn(2+)</name>
        <dbReference type="ChEBI" id="CHEBI:29105"/>
    </ligand>
</feature>
<dbReference type="GO" id="GO:0016787">
    <property type="term" value="F:hydrolase activity"/>
    <property type="evidence" value="ECO:0007669"/>
    <property type="project" value="UniProtKB-KW"/>
</dbReference>
<protein>
    <recommendedName>
        <fullName evidence="1">protein acetyllysine N-acetyltransferase</fullName>
        <ecNumber evidence="1">2.3.1.286</ecNumber>
    </recommendedName>
</protein>
<name>A0A380WAX3_AFIFE</name>
<dbReference type="Pfam" id="PF02146">
    <property type="entry name" value="SIR2"/>
    <property type="match status" value="1"/>
</dbReference>
<dbReference type="AlphaFoldDB" id="A0A380WAX3"/>
<dbReference type="GO" id="GO:0070403">
    <property type="term" value="F:NAD+ binding"/>
    <property type="evidence" value="ECO:0007669"/>
    <property type="project" value="InterPro"/>
</dbReference>
<dbReference type="Gene3D" id="3.40.50.1220">
    <property type="entry name" value="TPP-binding domain"/>
    <property type="match status" value="1"/>
</dbReference>
<dbReference type="PROSITE" id="PS50305">
    <property type="entry name" value="SIRTUIN"/>
    <property type="match status" value="1"/>
</dbReference>
<keyword evidence="4" id="KW-0862">Zinc</keyword>
<accession>A0A380WAX3</accession>
<comment type="caution">
    <text evidence="4">Lacks conserved residue(s) required for the propagation of feature annotation.</text>
</comment>
<evidence type="ECO:0000313" key="6">
    <source>
        <dbReference type="EMBL" id="SUU85946.1"/>
    </source>
</evidence>
<feature type="binding site" evidence="4">
    <location>
        <position position="24"/>
    </location>
    <ligand>
        <name>Zn(2+)</name>
        <dbReference type="ChEBI" id="CHEBI:29105"/>
    </ligand>
</feature>
<dbReference type="PANTHER" id="PTHR11085:SF4">
    <property type="entry name" value="NAD-DEPENDENT PROTEIN DEACYLASE"/>
    <property type="match status" value="1"/>
</dbReference>
<dbReference type="GO" id="GO:0046872">
    <property type="term" value="F:metal ion binding"/>
    <property type="evidence" value="ECO:0007669"/>
    <property type="project" value="UniProtKB-KW"/>
</dbReference>
<keyword evidence="3" id="KW-0520">NAD</keyword>
<dbReference type="Proteomes" id="UP000254343">
    <property type="component" value="Unassembled WGS sequence"/>
</dbReference>
<dbReference type="GO" id="GO:0017136">
    <property type="term" value="F:histone deacetylase activity, NAD-dependent"/>
    <property type="evidence" value="ECO:0007669"/>
    <property type="project" value="TreeGrafter"/>
</dbReference>
<sequence length="121" mass="12917">MQVKCVACDLVAVWTADLGVKDRCPACGEVGRLRPNVVWFGEMPYGMDEASDAVTRSDLFVAIGTSGTVYPAAGLVELAASHGVRTYELNLAPSENCCVFDEARYGLATEIVPAWVDALSD</sequence>
<dbReference type="InterPro" id="IPR026590">
    <property type="entry name" value="Ssirtuin_cat_dom"/>
</dbReference>
<dbReference type="EC" id="2.3.1.286" evidence="1"/>
<evidence type="ECO:0000259" key="5">
    <source>
        <dbReference type="PROSITE" id="PS50305"/>
    </source>
</evidence>
<reference evidence="6 7" key="1">
    <citation type="submission" date="2018-06" db="EMBL/GenBank/DDBJ databases">
        <authorList>
            <consortium name="Pathogen Informatics"/>
            <person name="Doyle S."/>
        </authorList>
    </citation>
    <scope>NUCLEOTIDE SEQUENCE [LARGE SCALE GENOMIC DNA]</scope>
    <source>
        <strain evidence="6 7">NCTC12722</strain>
    </source>
</reference>
<evidence type="ECO:0000256" key="3">
    <source>
        <dbReference type="ARBA" id="ARBA00023027"/>
    </source>
</evidence>
<keyword evidence="2" id="KW-0808">Transferase</keyword>
<proteinExistence type="predicted"/>
<organism evidence="6 7">
    <name type="scientific">Afipia felis</name>
    <name type="common">Cat scratch disease bacillus</name>
    <dbReference type="NCBI Taxonomy" id="1035"/>
    <lineage>
        <taxon>Bacteria</taxon>
        <taxon>Pseudomonadati</taxon>
        <taxon>Pseudomonadota</taxon>
        <taxon>Alphaproteobacteria</taxon>
        <taxon>Hyphomicrobiales</taxon>
        <taxon>Nitrobacteraceae</taxon>
        <taxon>Afipia</taxon>
    </lineage>
</organism>
<dbReference type="InterPro" id="IPR029035">
    <property type="entry name" value="DHS-like_NAD/FAD-binding_dom"/>
</dbReference>
<evidence type="ECO:0000256" key="4">
    <source>
        <dbReference type="PROSITE-ProRule" id="PRU00236"/>
    </source>
</evidence>
<feature type="domain" description="Deacetylase sirtuin-type" evidence="5">
    <location>
        <begin position="1"/>
        <end position="121"/>
    </location>
</feature>
<feature type="binding site" evidence="4">
    <location>
        <position position="27"/>
    </location>
    <ligand>
        <name>Zn(2+)</name>
        <dbReference type="ChEBI" id="CHEBI:29105"/>
    </ligand>
</feature>